<dbReference type="Gene3D" id="3.40.50.300">
    <property type="entry name" value="P-loop containing nucleotide triphosphate hydrolases"/>
    <property type="match status" value="1"/>
</dbReference>
<dbReference type="PANTHER" id="PTHR30258:SF1">
    <property type="entry name" value="PROTEIN TRANSPORT PROTEIN HOFB HOMOLOG"/>
    <property type="match status" value="1"/>
</dbReference>
<gene>
    <name evidence="4" type="ORF">Tci_932742</name>
</gene>
<keyword evidence="1" id="KW-0547">Nucleotide-binding</keyword>
<dbReference type="EMBL" id="BKCJ011882360">
    <property type="protein sequence ID" value="GFD60773.1"/>
    <property type="molecule type" value="Genomic_DNA"/>
</dbReference>
<dbReference type="InterPro" id="IPR001482">
    <property type="entry name" value="T2SS/T4SS_dom"/>
</dbReference>
<comment type="caution">
    <text evidence="4">The sequence shown here is derived from an EMBL/GenBank/DDBJ whole genome shotgun (WGS) entry which is preliminary data.</text>
</comment>
<dbReference type="SUPFAM" id="SSF52540">
    <property type="entry name" value="P-loop containing nucleoside triphosphate hydrolases"/>
    <property type="match status" value="1"/>
</dbReference>
<accession>A0A699XND4</accession>
<name>A0A699XND4_TANCI</name>
<dbReference type="AlphaFoldDB" id="A0A699XND4"/>
<dbReference type="Pfam" id="PF00437">
    <property type="entry name" value="T2SSE"/>
    <property type="match status" value="1"/>
</dbReference>
<keyword evidence="2" id="KW-0067">ATP-binding</keyword>
<evidence type="ECO:0000313" key="4">
    <source>
        <dbReference type="EMBL" id="GFD60773.1"/>
    </source>
</evidence>
<dbReference type="GO" id="GO:0005886">
    <property type="term" value="C:plasma membrane"/>
    <property type="evidence" value="ECO:0007669"/>
    <property type="project" value="TreeGrafter"/>
</dbReference>
<organism evidence="4">
    <name type="scientific">Tanacetum cinerariifolium</name>
    <name type="common">Dalmatian daisy</name>
    <name type="synonym">Chrysanthemum cinerariifolium</name>
    <dbReference type="NCBI Taxonomy" id="118510"/>
    <lineage>
        <taxon>Eukaryota</taxon>
        <taxon>Viridiplantae</taxon>
        <taxon>Streptophyta</taxon>
        <taxon>Embryophyta</taxon>
        <taxon>Tracheophyta</taxon>
        <taxon>Spermatophyta</taxon>
        <taxon>Magnoliopsida</taxon>
        <taxon>eudicotyledons</taxon>
        <taxon>Gunneridae</taxon>
        <taxon>Pentapetalae</taxon>
        <taxon>asterids</taxon>
        <taxon>campanulids</taxon>
        <taxon>Asterales</taxon>
        <taxon>Asteraceae</taxon>
        <taxon>Asteroideae</taxon>
        <taxon>Anthemideae</taxon>
        <taxon>Anthemidinae</taxon>
        <taxon>Tanacetum</taxon>
    </lineage>
</organism>
<dbReference type="Gene3D" id="3.30.450.90">
    <property type="match status" value="1"/>
</dbReference>
<sequence length="62" mass="6847">AIDFRMNTLPTLWGEKIVMRLLDPTTAKMGIDALGYEPEQKALYLEALKQPQGMILVTGPTG</sequence>
<feature type="non-terminal residue" evidence="4">
    <location>
        <position position="1"/>
    </location>
</feature>
<evidence type="ECO:0000256" key="1">
    <source>
        <dbReference type="ARBA" id="ARBA00022741"/>
    </source>
</evidence>
<proteinExistence type="predicted"/>
<feature type="non-terminal residue" evidence="4">
    <location>
        <position position="62"/>
    </location>
</feature>
<feature type="domain" description="Bacterial type II secretion system protein E" evidence="3">
    <location>
        <begin position="1"/>
        <end position="62"/>
    </location>
</feature>
<dbReference type="GO" id="GO:0005524">
    <property type="term" value="F:ATP binding"/>
    <property type="evidence" value="ECO:0007669"/>
    <property type="project" value="UniProtKB-KW"/>
</dbReference>
<reference evidence="4" key="1">
    <citation type="journal article" date="2019" name="Sci. Rep.">
        <title>Draft genome of Tanacetum cinerariifolium, the natural source of mosquito coil.</title>
        <authorList>
            <person name="Yamashiro T."/>
            <person name="Shiraishi A."/>
            <person name="Satake H."/>
            <person name="Nakayama K."/>
        </authorList>
    </citation>
    <scope>NUCLEOTIDE SEQUENCE</scope>
</reference>
<evidence type="ECO:0000256" key="2">
    <source>
        <dbReference type="ARBA" id="ARBA00022840"/>
    </source>
</evidence>
<dbReference type="PANTHER" id="PTHR30258">
    <property type="entry name" value="TYPE II SECRETION SYSTEM PROTEIN GSPE-RELATED"/>
    <property type="match status" value="1"/>
</dbReference>
<protein>
    <recommendedName>
        <fullName evidence="3">Bacterial type II secretion system protein E domain-containing protein</fullName>
    </recommendedName>
</protein>
<evidence type="ECO:0000259" key="3">
    <source>
        <dbReference type="Pfam" id="PF00437"/>
    </source>
</evidence>
<dbReference type="InterPro" id="IPR027417">
    <property type="entry name" value="P-loop_NTPase"/>
</dbReference>
<dbReference type="GO" id="GO:0016887">
    <property type="term" value="F:ATP hydrolysis activity"/>
    <property type="evidence" value="ECO:0007669"/>
    <property type="project" value="TreeGrafter"/>
</dbReference>